<evidence type="ECO:0000259" key="1">
    <source>
        <dbReference type="Pfam" id="PF24529"/>
    </source>
</evidence>
<gene>
    <name evidence="2" type="ORF">CIB84_000556</name>
</gene>
<comment type="caution">
    <text evidence="2">The sequence shown here is derived from an EMBL/GenBank/DDBJ whole genome shotgun (WGS) entry which is preliminary data.</text>
</comment>
<dbReference type="PANTHER" id="PTHR45912">
    <property type="entry name" value="CILIA- AND FLAGELLA-ASSOCIATED PROTEIN 47"/>
    <property type="match status" value="1"/>
</dbReference>
<dbReference type="PANTHER" id="PTHR45912:SF3">
    <property type="entry name" value="CILIA- AND FLAGELLA-ASSOCIATED PROTEIN 47"/>
    <property type="match status" value="1"/>
</dbReference>
<dbReference type="AlphaFoldDB" id="A0A2P4TH48"/>
<dbReference type="Pfam" id="PF24529">
    <property type="entry name" value="CFAP47"/>
    <property type="match status" value="1"/>
</dbReference>
<dbReference type="EMBL" id="PPHD01000271">
    <property type="protein sequence ID" value="POI35693.1"/>
    <property type="molecule type" value="Genomic_DNA"/>
</dbReference>
<protein>
    <recommendedName>
        <fullName evidence="1">Cilia- and flagella-associated protein 47 domain-containing protein</fullName>
    </recommendedName>
</protein>
<feature type="domain" description="Cilia- and flagella-associated protein 47" evidence="1">
    <location>
        <begin position="3"/>
        <end position="101"/>
    </location>
</feature>
<dbReference type="InterPro" id="IPR056343">
    <property type="entry name" value="CFAP47_dom"/>
</dbReference>
<keyword evidence="3" id="KW-1185">Reference proteome</keyword>
<evidence type="ECO:0000313" key="2">
    <source>
        <dbReference type="EMBL" id="POI35693.1"/>
    </source>
</evidence>
<accession>A0A2P4TH48</accession>
<dbReference type="Proteomes" id="UP000237246">
    <property type="component" value="Unassembled WGS sequence"/>
</dbReference>
<reference evidence="2 3" key="1">
    <citation type="submission" date="2018-01" db="EMBL/GenBank/DDBJ databases">
        <title>Comparison of the Chinese Bamboo Partridge and Red Junglefowl genome sequences highlights the importance of demography in genome evolution.</title>
        <authorList>
            <person name="Tiley G.P."/>
            <person name="Kimball R.T."/>
            <person name="Braun E.L."/>
            <person name="Burleigh J.G."/>
        </authorList>
    </citation>
    <scope>NUCLEOTIDE SEQUENCE [LARGE SCALE GENOMIC DNA]</scope>
    <source>
        <strain evidence="2">RTK389</strain>
        <tissue evidence="2">Blood</tissue>
    </source>
</reference>
<dbReference type="GO" id="GO:0007288">
    <property type="term" value="P:sperm axoneme assembly"/>
    <property type="evidence" value="ECO:0007669"/>
    <property type="project" value="TreeGrafter"/>
</dbReference>
<dbReference type="OrthoDB" id="10060824at2759"/>
<sequence length="177" mass="20817">MIQLYWQHSTLLTFLKSQGASLPHVMPEYLFEPDDYRKWTKIQAVLQAHTANLTKGAEKNLVIFSNKQMLILEDSVFETISKQAWTDVLLQVYKVFVLPRVSSHNTADVINLENMPRINSELLSSNIYSPYERIILTWLNKNYENNRVTVWKDAQKGDFFPLFSHFSYSFVDFKNHH</sequence>
<evidence type="ECO:0000313" key="3">
    <source>
        <dbReference type="Proteomes" id="UP000237246"/>
    </source>
</evidence>
<proteinExistence type="predicted"/>
<dbReference type="GO" id="GO:0005929">
    <property type="term" value="C:cilium"/>
    <property type="evidence" value="ECO:0007669"/>
    <property type="project" value="TreeGrafter"/>
</dbReference>
<organism evidence="2 3">
    <name type="scientific">Bambusicola thoracicus</name>
    <name type="common">Chinese bamboo-partridge</name>
    <name type="synonym">Perdix thoracica</name>
    <dbReference type="NCBI Taxonomy" id="9083"/>
    <lineage>
        <taxon>Eukaryota</taxon>
        <taxon>Metazoa</taxon>
        <taxon>Chordata</taxon>
        <taxon>Craniata</taxon>
        <taxon>Vertebrata</taxon>
        <taxon>Euteleostomi</taxon>
        <taxon>Archelosauria</taxon>
        <taxon>Archosauria</taxon>
        <taxon>Dinosauria</taxon>
        <taxon>Saurischia</taxon>
        <taxon>Theropoda</taxon>
        <taxon>Coelurosauria</taxon>
        <taxon>Aves</taxon>
        <taxon>Neognathae</taxon>
        <taxon>Galloanserae</taxon>
        <taxon>Galliformes</taxon>
        <taxon>Phasianidae</taxon>
        <taxon>Perdicinae</taxon>
        <taxon>Bambusicola</taxon>
    </lineage>
</organism>
<name>A0A2P4TH48_BAMTH</name>